<name>A0ABY2ZAZ7_9GAMM</name>
<dbReference type="RefSeq" id="WP_140916569.1">
    <property type="nucleotide sequence ID" value="NZ_CP045723.1"/>
</dbReference>
<evidence type="ECO:0000313" key="1">
    <source>
        <dbReference type="EMBL" id="TPV30132.1"/>
    </source>
</evidence>
<keyword evidence="2" id="KW-1185">Reference proteome</keyword>
<dbReference type="EMBL" id="VHJB01000090">
    <property type="protein sequence ID" value="TPV30132.1"/>
    <property type="molecule type" value="Genomic_DNA"/>
</dbReference>
<evidence type="ECO:0000313" key="2">
    <source>
        <dbReference type="Proteomes" id="UP000315469"/>
    </source>
</evidence>
<sequence length="371" mass="42816">MYRSLIFLEYIMPNFSDVEFEKRYKHFLQVQSEWLTLITDHQIFIDKNALGEECRPIGFITDKKAFQRAEHLLADWQSFADLAEQKRKERSIAITTNLYLPVPTLIVNPKHVTINRFRATATANHTREDILRRYEKQIGKLRKVPFAAGAIMSLEDEKKVFEEAAPGAMYRARTSNYSDIQITARYTDDKKDEGESFRYGAHGMLIYGDNLNKERDIKLNVKSNGGYTSAYDAISPVTCSVLPNAKLYTMEDVEYSKTLAAQRSSVAYTVNTRRAQFENRAKAKIAKAKDAQEARLFKAEIDENRDLLEKLEAYDWSLLDKKVAAGDTEQLTMPEIRKRYGGEEPRAGKNMRNMYTLLRELESNQKKQGQE</sequence>
<comment type="caution">
    <text evidence="1">The sequence shown here is derived from an EMBL/GenBank/DDBJ whole genome shotgun (WGS) entry which is preliminary data.</text>
</comment>
<dbReference type="GeneID" id="90523605"/>
<protein>
    <submittedName>
        <fullName evidence="1">Uncharacterized protein</fullName>
    </submittedName>
</protein>
<organism evidence="1 2">
    <name type="scientific">Pantoea eucalypti</name>
    <dbReference type="NCBI Taxonomy" id="470933"/>
    <lineage>
        <taxon>Bacteria</taxon>
        <taxon>Pseudomonadati</taxon>
        <taxon>Pseudomonadota</taxon>
        <taxon>Gammaproteobacteria</taxon>
        <taxon>Enterobacterales</taxon>
        <taxon>Erwiniaceae</taxon>
        <taxon>Pantoea</taxon>
    </lineage>
</organism>
<reference evidence="1 2" key="1">
    <citation type="submission" date="2019-06" db="EMBL/GenBank/DDBJ databases">
        <title>Taxogenomics and systematics of the genus Pantoea.</title>
        <authorList>
            <person name="Tambong J.T."/>
        </authorList>
    </citation>
    <scope>NUCLEOTIDE SEQUENCE [LARGE SCALE GENOMIC DNA]</scope>
    <source>
        <strain evidence="1 2">LMG 24197</strain>
    </source>
</reference>
<proteinExistence type="predicted"/>
<accession>A0ABY2ZAZ7</accession>
<dbReference type="Proteomes" id="UP000315469">
    <property type="component" value="Unassembled WGS sequence"/>
</dbReference>
<gene>
    <name evidence="1" type="ORF">FJW02_20775</name>
</gene>